<dbReference type="InterPro" id="IPR032675">
    <property type="entry name" value="LRR_dom_sf"/>
</dbReference>
<keyword evidence="1" id="KW-0433">Leucine-rich repeat</keyword>
<evidence type="ECO:0000256" key="2">
    <source>
        <dbReference type="ARBA" id="ARBA00022737"/>
    </source>
</evidence>
<dbReference type="InterPro" id="IPR051261">
    <property type="entry name" value="NLR"/>
</dbReference>
<dbReference type="Ensembl" id="ENSAMXT00005010540.1">
    <property type="protein sequence ID" value="ENSAMXP00005009461.1"/>
    <property type="gene ID" value="ENSAMXG00005005348.1"/>
</dbReference>
<name>A0A8B9HAR8_ASTMX</name>
<dbReference type="AlphaFoldDB" id="A0A8B9HAR8"/>
<proteinExistence type="predicted"/>
<dbReference type="InterPro" id="IPR001611">
    <property type="entry name" value="Leu-rich_rpt"/>
</dbReference>
<dbReference type="SMART" id="SM00368">
    <property type="entry name" value="LRR_RI"/>
    <property type="match status" value="9"/>
</dbReference>
<evidence type="ECO:0000313" key="3">
    <source>
        <dbReference type="Ensembl" id="ENSAMXP00005009461.1"/>
    </source>
</evidence>
<dbReference type="Gene3D" id="3.80.10.10">
    <property type="entry name" value="Ribonuclease Inhibitor"/>
    <property type="match status" value="3"/>
</dbReference>
<dbReference type="Proteomes" id="UP000694621">
    <property type="component" value="Unplaced"/>
</dbReference>
<dbReference type="PANTHER" id="PTHR24106">
    <property type="entry name" value="NACHT, LRR AND CARD DOMAINS-CONTAINING"/>
    <property type="match status" value="1"/>
</dbReference>
<sequence>MLKKTNCKLQKLDLSFCSVTEEGYVSLVAAVKSNSSLPLSELGLEGNDPGDKGVKLLADLQDDSTYKLKEIRLLKSPEAKKACSSITNVLGTNALLLSELHLSGKIHGDSEMNDLSALLQDLHCRPKKIKLNNCSIKWKGCAALASALCLNHLHLKYLYLSENKIGHHGVLKLCPLLTCSNLQILDLSFCSVTEDGYTSLAKALKSSHLTDLDLRGNDPGESGVKALTVLLNDRDCKLKVLKLLVTPAAEEAFAFLTKALNTNPLLLKELDLSGKIQGDSGMKKLSALLEDSHCRPSTIRLNRCTITAEGCASLASALCLNHLHLKYLYLSENKIGHHGVLKLCPLLTCSNLQILE</sequence>
<dbReference type="SUPFAM" id="SSF52047">
    <property type="entry name" value="RNI-like"/>
    <property type="match status" value="2"/>
</dbReference>
<dbReference type="Pfam" id="PF13516">
    <property type="entry name" value="LRR_6"/>
    <property type="match status" value="5"/>
</dbReference>
<evidence type="ECO:0000256" key="1">
    <source>
        <dbReference type="ARBA" id="ARBA00022614"/>
    </source>
</evidence>
<organism evidence="3 4">
    <name type="scientific">Astyanax mexicanus</name>
    <name type="common">Blind cave fish</name>
    <name type="synonym">Astyanax fasciatus mexicanus</name>
    <dbReference type="NCBI Taxonomy" id="7994"/>
    <lineage>
        <taxon>Eukaryota</taxon>
        <taxon>Metazoa</taxon>
        <taxon>Chordata</taxon>
        <taxon>Craniata</taxon>
        <taxon>Vertebrata</taxon>
        <taxon>Euteleostomi</taxon>
        <taxon>Actinopterygii</taxon>
        <taxon>Neopterygii</taxon>
        <taxon>Teleostei</taxon>
        <taxon>Ostariophysi</taxon>
        <taxon>Characiformes</taxon>
        <taxon>Characoidei</taxon>
        <taxon>Acestrorhamphidae</taxon>
        <taxon>Acestrorhamphinae</taxon>
        <taxon>Astyanax</taxon>
    </lineage>
</organism>
<keyword evidence="2" id="KW-0677">Repeat</keyword>
<evidence type="ECO:0000313" key="4">
    <source>
        <dbReference type="Proteomes" id="UP000694621"/>
    </source>
</evidence>
<protein>
    <submittedName>
        <fullName evidence="3">Uncharacterized protein</fullName>
    </submittedName>
</protein>
<reference evidence="3" key="1">
    <citation type="submission" date="2025-08" db="UniProtKB">
        <authorList>
            <consortium name="Ensembl"/>
        </authorList>
    </citation>
    <scope>IDENTIFICATION</scope>
</reference>
<accession>A0A8B9HAR8</accession>